<dbReference type="OrthoDB" id="228738at2"/>
<sequence>MPGPASRVVFLGLDGATETVLRPAFDRGWMPNLEALWRRSATGTLWSSEPMVTPVAWTSFLTGCNPPTHGIHEFHYIDPVDRTILPNHAGRIRVPTLWEILSESGRQVVSLGLPMTYPPPDVRGLVVGGSDAPGLSWAFAQCPDFGEEIRRNLPAYSHKVLWKHRPRTLDELRRLSQRNRDSFHAQAEAAERADRRCDWAAMMVHFHNLDGIQHRLWPYLEVDETAAGQPEWTAEVVSCLQELDRAVGRLLELASRRDAAVIALSDHGFGPCRALVDVNGLLCRAGLQRRLPYGTRLTYRLRRLRDRFDRWKRRQSPDGTASRGPRSIEGEVGCDWSKTAAFAPFGQLCGSIFLNPRLVSGSSAASRVIGEIIDACRAAEDPETGLPLFADAFDVAERYNLDPSAEGLPDVLAPSTDGYQAMAKWAPFHRSLLRPDPDLPATHRADGVLAIDAPGVLPDFPIDAELPDVAPTALSLLGLPVPEVMEGRILDEVFDHAESRTASGTVPSTSSRSRRPIG</sequence>
<evidence type="ECO:0000313" key="3">
    <source>
        <dbReference type="Proteomes" id="UP000280296"/>
    </source>
</evidence>
<evidence type="ECO:0000313" key="2">
    <source>
        <dbReference type="EMBL" id="RUL88207.1"/>
    </source>
</evidence>
<dbReference type="Proteomes" id="UP000280296">
    <property type="component" value="Unassembled WGS sequence"/>
</dbReference>
<dbReference type="AlphaFoldDB" id="A0A432MLY0"/>
<feature type="compositionally biased region" description="Polar residues" evidence="1">
    <location>
        <begin position="500"/>
        <end position="509"/>
    </location>
</feature>
<dbReference type="Gene3D" id="3.40.720.10">
    <property type="entry name" value="Alkaline Phosphatase, subunit A"/>
    <property type="match status" value="2"/>
</dbReference>
<accession>A0A432MLY0</accession>
<dbReference type="GO" id="GO:0016787">
    <property type="term" value="F:hydrolase activity"/>
    <property type="evidence" value="ECO:0007669"/>
    <property type="project" value="UniProtKB-ARBA"/>
</dbReference>
<dbReference type="Pfam" id="PF01663">
    <property type="entry name" value="Phosphodiest"/>
    <property type="match status" value="1"/>
</dbReference>
<name>A0A432MLY0_9BACT</name>
<proteinExistence type="predicted"/>
<gene>
    <name evidence="2" type="ORF">TsocGM_08705</name>
</gene>
<reference evidence="2 3" key="1">
    <citation type="submission" date="2018-12" db="EMBL/GenBank/DDBJ databases">
        <authorList>
            <person name="Toschakov S.V."/>
        </authorList>
    </citation>
    <scope>NUCLEOTIDE SEQUENCE [LARGE SCALE GENOMIC DNA]</scope>
    <source>
        <strain evidence="2 3">GM2012</strain>
    </source>
</reference>
<dbReference type="PANTHER" id="PTHR10151">
    <property type="entry name" value="ECTONUCLEOTIDE PYROPHOSPHATASE/PHOSPHODIESTERASE"/>
    <property type="match status" value="1"/>
</dbReference>
<dbReference type="SUPFAM" id="SSF53649">
    <property type="entry name" value="Alkaline phosphatase-like"/>
    <property type="match status" value="1"/>
</dbReference>
<evidence type="ECO:0000256" key="1">
    <source>
        <dbReference type="SAM" id="MobiDB-lite"/>
    </source>
</evidence>
<feature type="region of interest" description="Disordered" evidence="1">
    <location>
        <begin position="499"/>
        <end position="518"/>
    </location>
</feature>
<keyword evidence="3" id="KW-1185">Reference proteome</keyword>
<dbReference type="InterPro" id="IPR017850">
    <property type="entry name" value="Alkaline_phosphatase_core_sf"/>
</dbReference>
<comment type="caution">
    <text evidence="2">The sequence shown here is derived from an EMBL/GenBank/DDBJ whole genome shotgun (WGS) entry which is preliminary data.</text>
</comment>
<evidence type="ECO:0008006" key="4">
    <source>
        <dbReference type="Google" id="ProtNLM"/>
    </source>
</evidence>
<organism evidence="2 3">
    <name type="scientific">Tautonia sociabilis</name>
    <dbReference type="NCBI Taxonomy" id="2080755"/>
    <lineage>
        <taxon>Bacteria</taxon>
        <taxon>Pseudomonadati</taxon>
        <taxon>Planctomycetota</taxon>
        <taxon>Planctomycetia</taxon>
        <taxon>Isosphaerales</taxon>
        <taxon>Isosphaeraceae</taxon>
        <taxon>Tautonia</taxon>
    </lineage>
</organism>
<dbReference type="PANTHER" id="PTHR10151:SF120">
    <property type="entry name" value="BIS(5'-ADENOSYL)-TRIPHOSPHATASE"/>
    <property type="match status" value="1"/>
</dbReference>
<dbReference type="RefSeq" id="WP_126724917.1">
    <property type="nucleotide sequence ID" value="NZ_RYZH01000013.1"/>
</dbReference>
<protein>
    <recommendedName>
        <fullName evidence="4">Phosphodiesterase</fullName>
    </recommendedName>
</protein>
<dbReference type="EMBL" id="RYZH01000013">
    <property type="protein sequence ID" value="RUL88207.1"/>
    <property type="molecule type" value="Genomic_DNA"/>
</dbReference>
<dbReference type="InterPro" id="IPR002591">
    <property type="entry name" value="Phosphodiest/P_Trfase"/>
</dbReference>
<reference evidence="2 3" key="2">
    <citation type="submission" date="2019-01" db="EMBL/GenBank/DDBJ databases">
        <title>Tautonia sociabilis, a novel thermotolerant planctomycete of Isosphaeraceae family, isolated from a 4000 m deep subterranean habitat.</title>
        <authorList>
            <person name="Kovaleva O.L."/>
            <person name="Elcheninov A.G."/>
            <person name="Van Heerden E."/>
            <person name="Toshchakov S.V."/>
            <person name="Novikov A."/>
            <person name="Bonch-Osmolovskaya E.A."/>
            <person name="Kublanov I.V."/>
        </authorList>
    </citation>
    <scope>NUCLEOTIDE SEQUENCE [LARGE SCALE GENOMIC DNA]</scope>
    <source>
        <strain evidence="2 3">GM2012</strain>
    </source>
</reference>